<dbReference type="EMBL" id="KZ502978">
    <property type="protein sequence ID" value="PKU69933.1"/>
    <property type="molecule type" value="Genomic_DNA"/>
</dbReference>
<evidence type="ECO:0000313" key="2">
    <source>
        <dbReference type="EMBL" id="PKU69933.1"/>
    </source>
</evidence>
<proteinExistence type="predicted"/>
<dbReference type="Proteomes" id="UP000233837">
    <property type="component" value="Unassembled WGS sequence"/>
</dbReference>
<gene>
    <name evidence="2" type="ORF">MA16_Dca017206</name>
</gene>
<keyword evidence="1" id="KW-1133">Transmembrane helix</keyword>
<organism evidence="2 3">
    <name type="scientific">Dendrobium catenatum</name>
    <dbReference type="NCBI Taxonomy" id="906689"/>
    <lineage>
        <taxon>Eukaryota</taxon>
        <taxon>Viridiplantae</taxon>
        <taxon>Streptophyta</taxon>
        <taxon>Embryophyta</taxon>
        <taxon>Tracheophyta</taxon>
        <taxon>Spermatophyta</taxon>
        <taxon>Magnoliopsida</taxon>
        <taxon>Liliopsida</taxon>
        <taxon>Asparagales</taxon>
        <taxon>Orchidaceae</taxon>
        <taxon>Epidendroideae</taxon>
        <taxon>Malaxideae</taxon>
        <taxon>Dendrobiinae</taxon>
        <taxon>Dendrobium</taxon>
    </lineage>
</organism>
<feature type="transmembrane region" description="Helical" evidence="1">
    <location>
        <begin position="24"/>
        <end position="45"/>
    </location>
</feature>
<sequence length="84" mass="8682">MAWVEGDQPVDKEGLQVYFHLHEFGVAVAVAGAAVVAAAAVEAAYKAVWNSQEFAGKELDQNKLAGNSEEVVVVVVVAAAAKAA</sequence>
<reference evidence="2 3" key="1">
    <citation type="journal article" date="2016" name="Sci. Rep.">
        <title>The Dendrobium catenatum Lindl. genome sequence provides insights into polysaccharide synthase, floral development and adaptive evolution.</title>
        <authorList>
            <person name="Zhang G.Q."/>
            <person name="Xu Q."/>
            <person name="Bian C."/>
            <person name="Tsai W.C."/>
            <person name="Yeh C.M."/>
            <person name="Liu K.W."/>
            <person name="Yoshida K."/>
            <person name="Zhang L.S."/>
            <person name="Chang S.B."/>
            <person name="Chen F."/>
            <person name="Shi Y."/>
            <person name="Su Y.Y."/>
            <person name="Zhang Y.Q."/>
            <person name="Chen L.J."/>
            <person name="Yin Y."/>
            <person name="Lin M."/>
            <person name="Huang H."/>
            <person name="Deng H."/>
            <person name="Wang Z.W."/>
            <person name="Zhu S.L."/>
            <person name="Zhao X."/>
            <person name="Deng C."/>
            <person name="Niu S.C."/>
            <person name="Huang J."/>
            <person name="Wang M."/>
            <person name="Liu G.H."/>
            <person name="Yang H.J."/>
            <person name="Xiao X.J."/>
            <person name="Hsiao Y.Y."/>
            <person name="Wu W.L."/>
            <person name="Chen Y.Y."/>
            <person name="Mitsuda N."/>
            <person name="Ohme-Takagi M."/>
            <person name="Luo Y.B."/>
            <person name="Van de Peer Y."/>
            <person name="Liu Z.J."/>
        </authorList>
    </citation>
    <scope>NUCLEOTIDE SEQUENCE [LARGE SCALE GENOMIC DNA]</scope>
    <source>
        <tissue evidence="2">The whole plant</tissue>
    </source>
</reference>
<keyword evidence="1" id="KW-0812">Transmembrane</keyword>
<dbReference type="AlphaFoldDB" id="A0A2I0W2P5"/>
<reference evidence="2 3" key="2">
    <citation type="journal article" date="2017" name="Nature">
        <title>The Apostasia genome and the evolution of orchids.</title>
        <authorList>
            <person name="Zhang G.Q."/>
            <person name="Liu K.W."/>
            <person name="Li Z."/>
            <person name="Lohaus R."/>
            <person name="Hsiao Y.Y."/>
            <person name="Niu S.C."/>
            <person name="Wang J.Y."/>
            <person name="Lin Y.C."/>
            <person name="Xu Q."/>
            <person name="Chen L.J."/>
            <person name="Yoshida K."/>
            <person name="Fujiwara S."/>
            <person name="Wang Z.W."/>
            <person name="Zhang Y.Q."/>
            <person name="Mitsuda N."/>
            <person name="Wang M."/>
            <person name="Liu G.H."/>
            <person name="Pecoraro L."/>
            <person name="Huang H.X."/>
            <person name="Xiao X.J."/>
            <person name="Lin M."/>
            <person name="Wu X.Y."/>
            <person name="Wu W.L."/>
            <person name="Chen Y.Y."/>
            <person name="Chang S.B."/>
            <person name="Sakamoto S."/>
            <person name="Ohme-Takagi M."/>
            <person name="Yagi M."/>
            <person name="Zeng S.J."/>
            <person name="Shen C.Y."/>
            <person name="Yeh C.M."/>
            <person name="Luo Y.B."/>
            <person name="Tsai W.C."/>
            <person name="Van de Peer Y."/>
            <person name="Liu Z.J."/>
        </authorList>
    </citation>
    <scope>NUCLEOTIDE SEQUENCE [LARGE SCALE GENOMIC DNA]</scope>
    <source>
        <tissue evidence="2">The whole plant</tissue>
    </source>
</reference>
<accession>A0A2I0W2P5</accession>
<protein>
    <submittedName>
        <fullName evidence="2">Uncharacterized protein</fullName>
    </submittedName>
</protein>
<evidence type="ECO:0000313" key="3">
    <source>
        <dbReference type="Proteomes" id="UP000233837"/>
    </source>
</evidence>
<keyword evidence="1" id="KW-0472">Membrane</keyword>
<evidence type="ECO:0000256" key="1">
    <source>
        <dbReference type="SAM" id="Phobius"/>
    </source>
</evidence>
<name>A0A2I0W2P5_9ASPA</name>
<keyword evidence="3" id="KW-1185">Reference proteome</keyword>